<evidence type="ECO:0000313" key="2">
    <source>
        <dbReference type="Proteomes" id="UP001062846"/>
    </source>
</evidence>
<sequence>MIHWDLVMHIFRNYDNEMCPMNMSHLLRMKLNISKELTASIIHDSELDIPRLIELYSPGVILENHVEQAHKRFAFSICALAAYALVPANGSVSPSVMSMASQMGARKNIIPTILAKTLMGLDLFKSRQSNIFSGSPRLLQVKPHSAHLFSVFHTFSFYLNARLRITLEPYLSFRSGLI</sequence>
<comment type="caution">
    <text evidence="1">The sequence shown here is derived from an EMBL/GenBank/DDBJ whole genome shotgun (WGS) entry which is preliminary data.</text>
</comment>
<protein>
    <submittedName>
        <fullName evidence="1">Uncharacterized protein</fullName>
    </submittedName>
</protein>
<dbReference type="EMBL" id="CM046389">
    <property type="protein sequence ID" value="KAI8568228.1"/>
    <property type="molecule type" value="Genomic_DNA"/>
</dbReference>
<evidence type="ECO:0000313" key="1">
    <source>
        <dbReference type="EMBL" id="KAI8568228.1"/>
    </source>
</evidence>
<proteinExistence type="predicted"/>
<accession>A0ACC0PTW8</accession>
<dbReference type="Proteomes" id="UP001062846">
    <property type="component" value="Chromosome 2"/>
</dbReference>
<organism evidence="1 2">
    <name type="scientific">Rhododendron molle</name>
    <name type="common">Chinese azalea</name>
    <name type="synonym">Azalea mollis</name>
    <dbReference type="NCBI Taxonomy" id="49168"/>
    <lineage>
        <taxon>Eukaryota</taxon>
        <taxon>Viridiplantae</taxon>
        <taxon>Streptophyta</taxon>
        <taxon>Embryophyta</taxon>
        <taxon>Tracheophyta</taxon>
        <taxon>Spermatophyta</taxon>
        <taxon>Magnoliopsida</taxon>
        <taxon>eudicotyledons</taxon>
        <taxon>Gunneridae</taxon>
        <taxon>Pentapetalae</taxon>
        <taxon>asterids</taxon>
        <taxon>Ericales</taxon>
        <taxon>Ericaceae</taxon>
        <taxon>Ericoideae</taxon>
        <taxon>Rhodoreae</taxon>
        <taxon>Rhododendron</taxon>
    </lineage>
</organism>
<reference evidence="1" key="1">
    <citation type="submission" date="2022-02" db="EMBL/GenBank/DDBJ databases">
        <title>Plant Genome Project.</title>
        <authorList>
            <person name="Zhang R.-G."/>
        </authorList>
    </citation>
    <scope>NUCLEOTIDE SEQUENCE</scope>
    <source>
        <strain evidence="1">AT1</strain>
    </source>
</reference>
<name>A0ACC0PTW8_RHOML</name>
<keyword evidence="2" id="KW-1185">Reference proteome</keyword>
<gene>
    <name evidence="1" type="ORF">RHMOL_Rhmol02G0182300</name>
</gene>